<dbReference type="AlphaFoldDB" id="X0XLL3"/>
<feature type="non-terminal residue" evidence="1">
    <location>
        <position position="1"/>
    </location>
</feature>
<feature type="non-terminal residue" evidence="1">
    <location>
        <position position="121"/>
    </location>
</feature>
<sequence length="121" mass="14403">SHINLPNSSILLKSHLSLVTFNYWSILKKNREIVNIDVELDNDIQQQESGFLNNINAFMFKEKVKFADRKEDSFKTFLDKVIPRTRQLFVLIKKYINHTTSYLKIIEYLEPFLVYPDDITF</sequence>
<name>X0XLL3_9ZZZZ</name>
<reference evidence="1" key="1">
    <citation type="journal article" date="2014" name="Front. Microbiol.">
        <title>High frequency of phylogenetically diverse reductive dehalogenase-homologous genes in deep subseafloor sedimentary metagenomes.</title>
        <authorList>
            <person name="Kawai M."/>
            <person name="Futagami T."/>
            <person name="Toyoda A."/>
            <person name="Takaki Y."/>
            <person name="Nishi S."/>
            <person name="Hori S."/>
            <person name="Arai W."/>
            <person name="Tsubouchi T."/>
            <person name="Morono Y."/>
            <person name="Uchiyama I."/>
            <person name="Ito T."/>
            <person name="Fujiyama A."/>
            <person name="Inagaki F."/>
            <person name="Takami H."/>
        </authorList>
    </citation>
    <scope>NUCLEOTIDE SEQUENCE</scope>
    <source>
        <strain evidence="1">Expedition CK06-06</strain>
    </source>
</reference>
<evidence type="ECO:0000313" key="1">
    <source>
        <dbReference type="EMBL" id="GAG44064.1"/>
    </source>
</evidence>
<protein>
    <submittedName>
        <fullName evidence="1">Uncharacterized protein</fullName>
    </submittedName>
</protein>
<gene>
    <name evidence="1" type="ORF">S01H1_84738</name>
</gene>
<comment type="caution">
    <text evidence="1">The sequence shown here is derived from an EMBL/GenBank/DDBJ whole genome shotgun (WGS) entry which is preliminary data.</text>
</comment>
<dbReference type="EMBL" id="BARS01057942">
    <property type="protein sequence ID" value="GAG44064.1"/>
    <property type="molecule type" value="Genomic_DNA"/>
</dbReference>
<accession>X0XLL3</accession>
<proteinExistence type="predicted"/>
<organism evidence="1">
    <name type="scientific">marine sediment metagenome</name>
    <dbReference type="NCBI Taxonomy" id="412755"/>
    <lineage>
        <taxon>unclassified sequences</taxon>
        <taxon>metagenomes</taxon>
        <taxon>ecological metagenomes</taxon>
    </lineage>
</organism>